<evidence type="ECO:0000313" key="2">
    <source>
        <dbReference type="EMBL" id="KAF2212379.1"/>
    </source>
</evidence>
<evidence type="ECO:0000256" key="1">
    <source>
        <dbReference type="SAM" id="MobiDB-lite"/>
    </source>
</evidence>
<organism evidence="2 3">
    <name type="scientific">Cercospora zeae-maydis SCOH1-5</name>
    <dbReference type="NCBI Taxonomy" id="717836"/>
    <lineage>
        <taxon>Eukaryota</taxon>
        <taxon>Fungi</taxon>
        <taxon>Dikarya</taxon>
        <taxon>Ascomycota</taxon>
        <taxon>Pezizomycotina</taxon>
        <taxon>Dothideomycetes</taxon>
        <taxon>Dothideomycetidae</taxon>
        <taxon>Mycosphaerellales</taxon>
        <taxon>Mycosphaerellaceae</taxon>
        <taxon>Cercospora</taxon>
    </lineage>
</organism>
<gene>
    <name evidence="2" type="ORF">CERZMDRAFT_84730</name>
</gene>
<dbReference type="AlphaFoldDB" id="A0A6A6FFW9"/>
<dbReference type="EMBL" id="ML992673">
    <property type="protein sequence ID" value="KAF2212379.1"/>
    <property type="molecule type" value="Genomic_DNA"/>
</dbReference>
<protein>
    <submittedName>
        <fullName evidence="2">Uncharacterized protein</fullName>
    </submittedName>
</protein>
<keyword evidence="3" id="KW-1185">Reference proteome</keyword>
<proteinExistence type="predicted"/>
<feature type="compositionally biased region" description="Basic and acidic residues" evidence="1">
    <location>
        <begin position="8"/>
        <end position="24"/>
    </location>
</feature>
<accession>A0A6A6FFW9</accession>
<name>A0A6A6FFW9_9PEZI</name>
<sequence>MSTSKNTARKDEGRHGQARQENERVQPQVKMAYSIHFPTSKSNPMQWSDTSAKFTFACPAVAQLTTQFSRSTALCCCSRKSTTSTECLLRLHTPSHHQRPRLTVRCLKLSPAGHQHDRAAMLARQCSPAASRGSGWDVPITSTNACATRERVRRVLTHGFLRYALGPALIHCRCMSKTRPCFPGWQECTFFWQTFHHISCSSRLSPQLRVLRATATATELTQKPTLARHSFCTWAIDAPLNPAVPEQRRVGSLVPWNTLTTDASSNNGDMLSWLASSRSRDTGTQLLYHPYVAAP</sequence>
<reference evidence="2" key="1">
    <citation type="journal article" date="2020" name="Stud. Mycol.">
        <title>101 Dothideomycetes genomes: a test case for predicting lifestyles and emergence of pathogens.</title>
        <authorList>
            <person name="Haridas S."/>
            <person name="Albert R."/>
            <person name="Binder M."/>
            <person name="Bloem J."/>
            <person name="Labutti K."/>
            <person name="Salamov A."/>
            <person name="Andreopoulos B."/>
            <person name="Baker S."/>
            <person name="Barry K."/>
            <person name="Bills G."/>
            <person name="Bluhm B."/>
            <person name="Cannon C."/>
            <person name="Castanera R."/>
            <person name="Culley D."/>
            <person name="Daum C."/>
            <person name="Ezra D."/>
            <person name="Gonzalez J."/>
            <person name="Henrissat B."/>
            <person name="Kuo A."/>
            <person name="Liang C."/>
            <person name="Lipzen A."/>
            <person name="Lutzoni F."/>
            <person name="Magnuson J."/>
            <person name="Mondo S."/>
            <person name="Nolan M."/>
            <person name="Ohm R."/>
            <person name="Pangilinan J."/>
            <person name="Park H.-J."/>
            <person name="Ramirez L."/>
            <person name="Alfaro M."/>
            <person name="Sun H."/>
            <person name="Tritt A."/>
            <person name="Yoshinaga Y."/>
            <person name="Zwiers L.-H."/>
            <person name="Turgeon B."/>
            <person name="Goodwin S."/>
            <person name="Spatafora J."/>
            <person name="Crous P."/>
            <person name="Grigoriev I."/>
        </authorList>
    </citation>
    <scope>NUCLEOTIDE SEQUENCE</scope>
    <source>
        <strain evidence="2">SCOH1-5</strain>
    </source>
</reference>
<feature type="region of interest" description="Disordered" evidence="1">
    <location>
        <begin position="1"/>
        <end position="27"/>
    </location>
</feature>
<dbReference type="Proteomes" id="UP000799539">
    <property type="component" value="Unassembled WGS sequence"/>
</dbReference>
<evidence type="ECO:0000313" key="3">
    <source>
        <dbReference type="Proteomes" id="UP000799539"/>
    </source>
</evidence>